<organism evidence="2 3">
    <name type="scientific">Cladorrhinum samala</name>
    <dbReference type="NCBI Taxonomy" id="585594"/>
    <lineage>
        <taxon>Eukaryota</taxon>
        <taxon>Fungi</taxon>
        <taxon>Dikarya</taxon>
        <taxon>Ascomycota</taxon>
        <taxon>Pezizomycotina</taxon>
        <taxon>Sordariomycetes</taxon>
        <taxon>Sordariomycetidae</taxon>
        <taxon>Sordariales</taxon>
        <taxon>Podosporaceae</taxon>
        <taxon>Cladorrhinum</taxon>
    </lineage>
</organism>
<evidence type="ECO:0000256" key="1">
    <source>
        <dbReference type="SAM" id="MobiDB-lite"/>
    </source>
</evidence>
<dbReference type="Proteomes" id="UP001321749">
    <property type="component" value="Unassembled WGS sequence"/>
</dbReference>
<evidence type="ECO:0000313" key="2">
    <source>
        <dbReference type="EMBL" id="KAK4458497.1"/>
    </source>
</evidence>
<feature type="compositionally biased region" description="Basic and acidic residues" evidence="1">
    <location>
        <begin position="271"/>
        <end position="281"/>
    </location>
</feature>
<keyword evidence="3" id="KW-1185">Reference proteome</keyword>
<feature type="compositionally biased region" description="Polar residues" evidence="1">
    <location>
        <begin position="200"/>
        <end position="209"/>
    </location>
</feature>
<comment type="caution">
    <text evidence="2">The sequence shown here is derived from an EMBL/GenBank/DDBJ whole genome shotgun (WGS) entry which is preliminary data.</text>
</comment>
<accession>A0AAV9HGA9</accession>
<feature type="compositionally biased region" description="Basic and acidic residues" evidence="1">
    <location>
        <begin position="489"/>
        <end position="502"/>
    </location>
</feature>
<dbReference type="EMBL" id="MU865067">
    <property type="protein sequence ID" value="KAK4458497.1"/>
    <property type="molecule type" value="Genomic_DNA"/>
</dbReference>
<feature type="region of interest" description="Disordered" evidence="1">
    <location>
        <begin position="36"/>
        <end position="75"/>
    </location>
</feature>
<sequence>MATLFPTVFEASRQAESNTKDYEAATEMTEMMLVARTSDDTEKDPNRGGSASRVAPASRIDEEDRPLGTRGVKSENVTPIRAASSKRFNSVLARFETGVFPPLSAREPFAPAIPSYYSTHSLPIASARQSRDSGPAPVIPEAQNVSPYQHRAFSFESPPASPRLSILPNQGGLELATLSSQNDLPMSEYGDSNEALHQPNPRSTSSSYPSEGIRSPDMTVSPPMTFGRRILSGLSGLGFSSAHLSFLDSEEDESKREPSGAESRQLSPETKSTEIHKPVDSHHAITTSNISQHLLPLYPGENKLPSAEAAIVAAIPQLTIPRPITCPPRVDRSSSIRSIISAPSQTNDDILEDINLSTQCLPRLSANLSISAAQRPSIDLSHRFSFSASLKSKISGHFRRNLNHAQSLDHGRSRCIDNHRPIRVIKVKKWIVRQFRAGRKGSRVIVMKMRRLAGKNDNKQKRVIAKAQKQGKKSEKRVRARLLHVIGDVKRKEKGREEKNEMPDVAAT</sequence>
<name>A0AAV9HGA9_9PEZI</name>
<feature type="region of interest" description="Disordered" evidence="1">
    <location>
        <begin position="248"/>
        <end position="281"/>
    </location>
</feature>
<reference evidence="2" key="1">
    <citation type="journal article" date="2023" name="Mol. Phylogenet. Evol.">
        <title>Genome-scale phylogeny and comparative genomics of the fungal order Sordariales.</title>
        <authorList>
            <person name="Hensen N."/>
            <person name="Bonometti L."/>
            <person name="Westerberg I."/>
            <person name="Brannstrom I.O."/>
            <person name="Guillou S."/>
            <person name="Cros-Aarteil S."/>
            <person name="Calhoun S."/>
            <person name="Haridas S."/>
            <person name="Kuo A."/>
            <person name="Mondo S."/>
            <person name="Pangilinan J."/>
            <person name="Riley R."/>
            <person name="LaButti K."/>
            <person name="Andreopoulos B."/>
            <person name="Lipzen A."/>
            <person name="Chen C."/>
            <person name="Yan M."/>
            <person name="Daum C."/>
            <person name="Ng V."/>
            <person name="Clum A."/>
            <person name="Steindorff A."/>
            <person name="Ohm R.A."/>
            <person name="Martin F."/>
            <person name="Silar P."/>
            <person name="Natvig D.O."/>
            <person name="Lalanne C."/>
            <person name="Gautier V."/>
            <person name="Ament-Velasquez S.L."/>
            <person name="Kruys A."/>
            <person name="Hutchinson M.I."/>
            <person name="Powell A.J."/>
            <person name="Barry K."/>
            <person name="Miller A.N."/>
            <person name="Grigoriev I.V."/>
            <person name="Debuchy R."/>
            <person name="Gladieux P."/>
            <person name="Hiltunen Thoren M."/>
            <person name="Johannesson H."/>
        </authorList>
    </citation>
    <scope>NUCLEOTIDE SEQUENCE</scope>
    <source>
        <strain evidence="2">PSN324</strain>
    </source>
</reference>
<proteinExistence type="predicted"/>
<dbReference type="AlphaFoldDB" id="A0AAV9HGA9"/>
<reference evidence="2" key="2">
    <citation type="submission" date="2023-06" db="EMBL/GenBank/DDBJ databases">
        <authorList>
            <consortium name="Lawrence Berkeley National Laboratory"/>
            <person name="Mondo S.J."/>
            <person name="Hensen N."/>
            <person name="Bonometti L."/>
            <person name="Westerberg I."/>
            <person name="Brannstrom I.O."/>
            <person name="Guillou S."/>
            <person name="Cros-Aarteil S."/>
            <person name="Calhoun S."/>
            <person name="Haridas S."/>
            <person name="Kuo A."/>
            <person name="Pangilinan J."/>
            <person name="Riley R."/>
            <person name="Labutti K."/>
            <person name="Andreopoulos B."/>
            <person name="Lipzen A."/>
            <person name="Chen C."/>
            <person name="Yanf M."/>
            <person name="Daum C."/>
            <person name="Ng V."/>
            <person name="Clum A."/>
            <person name="Steindorff A."/>
            <person name="Ohm R."/>
            <person name="Martin F."/>
            <person name="Silar P."/>
            <person name="Natvig D."/>
            <person name="Lalanne C."/>
            <person name="Gautier V."/>
            <person name="Ament-Velasquez S.L."/>
            <person name="Kruys A."/>
            <person name="Hutchinson M.I."/>
            <person name="Powell A.J."/>
            <person name="Barry K."/>
            <person name="Miller A.N."/>
            <person name="Grigoriev I.V."/>
            <person name="Debuchy R."/>
            <person name="Gladieux P."/>
            <person name="Thoren M.H."/>
            <person name="Johannesson H."/>
        </authorList>
    </citation>
    <scope>NUCLEOTIDE SEQUENCE</scope>
    <source>
        <strain evidence="2">PSN324</strain>
    </source>
</reference>
<feature type="region of interest" description="Disordered" evidence="1">
    <location>
        <begin position="183"/>
        <end position="221"/>
    </location>
</feature>
<protein>
    <submittedName>
        <fullName evidence="2">Uncharacterized protein</fullName>
    </submittedName>
</protein>
<evidence type="ECO:0000313" key="3">
    <source>
        <dbReference type="Proteomes" id="UP001321749"/>
    </source>
</evidence>
<feature type="compositionally biased region" description="Basic and acidic residues" evidence="1">
    <location>
        <begin position="37"/>
        <end position="46"/>
    </location>
</feature>
<feature type="region of interest" description="Disordered" evidence="1">
    <location>
        <begin position="489"/>
        <end position="508"/>
    </location>
</feature>
<gene>
    <name evidence="2" type="ORF">QBC42DRAFT_349592</name>
</gene>